<evidence type="ECO:0000313" key="1">
    <source>
        <dbReference type="EMBL" id="KAK4038353.1"/>
    </source>
</evidence>
<protein>
    <submittedName>
        <fullName evidence="1">Uncharacterized protein</fullName>
    </submittedName>
</protein>
<comment type="caution">
    <text evidence="1">The sequence shown here is derived from an EMBL/GenBank/DDBJ whole genome shotgun (WGS) entry which is preliminary data.</text>
</comment>
<dbReference type="EMBL" id="MU854432">
    <property type="protein sequence ID" value="KAK4038353.1"/>
    <property type="molecule type" value="Genomic_DNA"/>
</dbReference>
<name>A0AAN6PE46_9PEZI</name>
<evidence type="ECO:0000313" key="2">
    <source>
        <dbReference type="Proteomes" id="UP001303115"/>
    </source>
</evidence>
<dbReference type="Proteomes" id="UP001303115">
    <property type="component" value="Unassembled WGS sequence"/>
</dbReference>
<dbReference type="AlphaFoldDB" id="A0AAN6PE46"/>
<sequence>MNHSRYVPNPVYSVNPYQQQQYGGMPQQPQMQGMMPQPMSMPPSAYGNPQPGMGQSPMQASMSPNGMWTPNFANGPIIEDLCAPPPPMGMPMTSPPMNGLPQRMAMAPMHPGAMPQVQNVYGIRQPTPHPFAHGMHPGQGPPMQGMPSARVMGTYPPYTGQQHGIGIVYPPRQMGHNAMMARPRLETGFANPVPTGPAGNGAGMGQMTSPNMGGSPGGDGMPPLTPVEEALRGFLSPDMGDLGHP</sequence>
<reference evidence="2" key="1">
    <citation type="journal article" date="2023" name="Mol. Phylogenet. Evol.">
        <title>Genome-scale phylogeny and comparative genomics of the fungal order Sordariales.</title>
        <authorList>
            <person name="Hensen N."/>
            <person name="Bonometti L."/>
            <person name="Westerberg I."/>
            <person name="Brannstrom I.O."/>
            <person name="Guillou S."/>
            <person name="Cros-Aarteil S."/>
            <person name="Calhoun S."/>
            <person name="Haridas S."/>
            <person name="Kuo A."/>
            <person name="Mondo S."/>
            <person name="Pangilinan J."/>
            <person name="Riley R."/>
            <person name="LaButti K."/>
            <person name="Andreopoulos B."/>
            <person name="Lipzen A."/>
            <person name="Chen C."/>
            <person name="Yan M."/>
            <person name="Daum C."/>
            <person name="Ng V."/>
            <person name="Clum A."/>
            <person name="Steindorff A."/>
            <person name="Ohm R.A."/>
            <person name="Martin F."/>
            <person name="Silar P."/>
            <person name="Natvig D.O."/>
            <person name="Lalanne C."/>
            <person name="Gautier V."/>
            <person name="Ament-Velasquez S.L."/>
            <person name="Kruys A."/>
            <person name="Hutchinson M.I."/>
            <person name="Powell A.J."/>
            <person name="Barry K."/>
            <person name="Miller A.N."/>
            <person name="Grigoriev I.V."/>
            <person name="Debuchy R."/>
            <person name="Gladieux P."/>
            <person name="Hiltunen Thoren M."/>
            <person name="Johannesson H."/>
        </authorList>
    </citation>
    <scope>NUCLEOTIDE SEQUENCE [LARGE SCALE GENOMIC DNA]</scope>
    <source>
        <strain evidence="2">CBS 284.82</strain>
    </source>
</reference>
<accession>A0AAN6PE46</accession>
<gene>
    <name evidence="1" type="ORF">C8A01DRAFT_48048</name>
</gene>
<keyword evidence="2" id="KW-1185">Reference proteome</keyword>
<proteinExistence type="predicted"/>
<organism evidence="1 2">
    <name type="scientific">Parachaetomium inaequale</name>
    <dbReference type="NCBI Taxonomy" id="2588326"/>
    <lineage>
        <taxon>Eukaryota</taxon>
        <taxon>Fungi</taxon>
        <taxon>Dikarya</taxon>
        <taxon>Ascomycota</taxon>
        <taxon>Pezizomycotina</taxon>
        <taxon>Sordariomycetes</taxon>
        <taxon>Sordariomycetidae</taxon>
        <taxon>Sordariales</taxon>
        <taxon>Chaetomiaceae</taxon>
        <taxon>Parachaetomium</taxon>
    </lineage>
</organism>